<gene>
    <name evidence="2" type="ORF">F5891DRAFT_1193575</name>
</gene>
<evidence type="ECO:0000256" key="1">
    <source>
        <dbReference type="SAM" id="MobiDB-lite"/>
    </source>
</evidence>
<dbReference type="Proteomes" id="UP001195769">
    <property type="component" value="Unassembled WGS sequence"/>
</dbReference>
<sequence>MLRAITTQAEIISKHLGSRAKHELLASTGKVPYLPHFIGASQNRDNITCALHGGFTDASTDTDTNSNTDFGEEEDRRIPKLPHGSGLNPSGEPASGQLHIPTEQPRMSQFNFDVHVASGGVPTPISSGSTSSYGWSMQNTDSDSRFPHGQYYGASSSEGPFQGSSFETIQTYRREQEALTAGMADGDLIQEGTDDNDNDNDNEDSAMSDDGSIGEY</sequence>
<feature type="compositionally biased region" description="Low complexity" evidence="1">
    <location>
        <begin position="121"/>
        <end position="136"/>
    </location>
</feature>
<feature type="compositionally biased region" description="Polar residues" evidence="1">
    <location>
        <begin position="153"/>
        <end position="171"/>
    </location>
</feature>
<feature type="region of interest" description="Disordered" evidence="1">
    <location>
        <begin position="56"/>
        <end position="94"/>
    </location>
</feature>
<comment type="caution">
    <text evidence="2">The sequence shown here is derived from an EMBL/GenBank/DDBJ whole genome shotgun (WGS) entry which is preliminary data.</text>
</comment>
<dbReference type="EMBL" id="JABBWK010000060">
    <property type="protein sequence ID" value="KAG1895952.1"/>
    <property type="molecule type" value="Genomic_DNA"/>
</dbReference>
<evidence type="ECO:0000313" key="2">
    <source>
        <dbReference type="EMBL" id="KAG1895952.1"/>
    </source>
</evidence>
<feature type="compositionally biased region" description="Acidic residues" evidence="1">
    <location>
        <begin position="192"/>
        <end position="207"/>
    </location>
</feature>
<dbReference type="RefSeq" id="XP_041221528.1">
    <property type="nucleotide sequence ID" value="XM_041367775.1"/>
</dbReference>
<keyword evidence="3" id="KW-1185">Reference proteome</keyword>
<dbReference type="GeneID" id="64662073"/>
<feature type="region of interest" description="Disordered" evidence="1">
    <location>
        <begin position="121"/>
        <end position="216"/>
    </location>
</feature>
<feature type="compositionally biased region" description="Low complexity" evidence="1">
    <location>
        <begin position="56"/>
        <end position="69"/>
    </location>
</feature>
<proteinExistence type="predicted"/>
<name>A0AAD4DYF7_9AGAM</name>
<accession>A0AAD4DYF7</accession>
<organism evidence="2 3">
    <name type="scientific">Suillus fuscotomentosus</name>
    <dbReference type="NCBI Taxonomy" id="1912939"/>
    <lineage>
        <taxon>Eukaryota</taxon>
        <taxon>Fungi</taxon>
        <taxon>Dikarya</taxon>
        <taxon>Basidiomycota</taxon>
        <taxon>Agaricomycotina</taxon>
        <taxon>Agaricomycetes</taxon>
        <taxon>Agaricomycetidae</taxon>
        <taxon>Boletales</taxon>
        <taxon>Suillineae</taxon>
        <taxon>Suillaceae</taxon>
        <taxon>Suillus</taxon>
    </lineage>
</organism>
<dbReference type="AlphaFoldDB" id="A0AAD4DYF7"/>
<evidence type="ECO:0000313" key="3">
    <source>
        <dbReference type="Proteomes" id="UP001195769"/>
    </source>
</evidence>
<protein>
    <submittedName>
        <fullName evidence="2">Uncharacterized protein</fullName>
    </submittedName>
</protein>
<reference evidence="2" key="1">
    <citation type="journal article" date="2020" name="New Phytol.">
        <title>Comparative genomics reveals dynamic genome evolution in host specialist ectomycorrhizal fungi.</title>
        <authorList>
            <person name="Lofgren L.A."/>
            <person name="Nguyen N.H."/>
            <person name="Vilgalys R."/>
            <person name="Ruytinx J."/>
            <person name="Liao H.L."/>
            <person name="Branco S."/>
            <person name="Kuo A."/>
            <person name="LaButti K."/>
            <person name="Lipzen A."/>
            <person name="Andreopoulos W."/>
            <person name="Pangilinan J."/>
            <person name="Riley R."/>
            <person name="Hundley H."/>
            <person name="Na H."/>
            <person name="Barry K."/>
            <person name="Grigoriev I.V."/>
            <person name="Stajich J.E."/>
            <person name="Kennedy P.G."/>
        </authorList>
    </citation>
    <scope>NUCLEOTIDE SEQUENCE</scope>
    <source>
        <strain evidence="2">FC203</strain>
    </source>
</reference>